<dbReference type="KEGG" id="amob:HG15A2_22150"/>
<gene>
    <name evidence="3" type="ORF">HG15A2_22150</name>
</gene>
<proteinExistence type="predicted"/>
<dbReference type="Proteomes" id="UP000319852">
    <property type="component" value="Chromosome"/>
</dbReference>
<dbReference type="EMBL" id="CP036263">
    <property type="protein sequence ID" value="QDS98927.1"/>
    <property type="molecule type" value="Genomic_DNA"/>
</dbReference>
<dbReference type="RefSeq" id="WP_145060210.1">
    <property type="nucleotide sequence ID" value="NZ_CP036263.1"/>
</dbReference>
<feature type="region of interest" description="Disordered" evidence="1">
    <location>
        <begin position="343"/>
        <end position="546"/>
    </location>
</feature>
<evidence type="ECO:0000313" key="4">
    <source>
        <dbReference type="Proteomes" id="UP000319852"/>
    </source>
</evidence>
<feature type="compositionally biased region" description="Polar residues" evidence="1">
    <location>
        <begin position="450"/>
        <end position="471"/>
    </location>
</feature>
<keyword evidence="2" id="KW-0812">Transmembrane</keyword>
<dbReference type="OrthoDB" id="288464at2"/>
<feature type="compositionally biased region" description="Polar residues" evidence="1">
    <location>
        <begin position="160"/>
        <end position="183"/>
    </location>
</feature>
<organism evidence="3 4">
    <name type="scientific">Adhaeretor mobilis</name>
    <dbReference type="NCBI Taxonomy" id="1930276"/>
    <lineage>
        <taxon>Bacteria</taxon>
        <taxon>Pseudomonadati</taxon>
        <taxon>Planctomycetota</taxon>
        <taxon>Planctomycetia</taxon>
        <taxon>Pirellulales</taxon>
        <taxon>Lacipirellulaceae</taxon>
        <taxon>Adhaeretor</taxon>
    </lineage>
</organism>
<feature type="transmembrane region" description="Helical" evidence="2">
    <location>
        <begin position="554"/>
        <end position="576"/>
    </location>
</feature>
<feature type="compositionally biased region" description="Polar residues" evidence="1">
    <location>
        <begin position="275"/>
        <end position="288"/>
    </location>
</feature>
<dbReference type="AlphaFoldDB" id="A0A517MVV9"/>
<keyword evidence="4" id="KW-1185">Reference proteome</keyword>
<feature type="compositionally biased region" description="Low complexity" evidence="1">
    <location>
        <begin position="293"/>
        <end position="313"/>
    </location>
</feature>
<keyword evidence="2" id="KW-0472">Membrane</keyword>
<evidence type="ECO:0000313" key="3">
    <source>
        <dbReference type="EMBL" id="QDS98927.1"/>
    </source>
</evidence>
<feature type="compositionally biased region" description="Polar residues" evidence="1">
    <location>
        <begin position="126"/>
        <end position="140"/>
    </location>
</feature>
<keyword evidence="2" id="KW-1133">Transmembrane helix</keyword>
<feature type="region of interest" description="Disordered" evidence="1">
    <location>
        <begin position="118"/>
        <end position="183"/>
    </location>
</feature>
<feature type="compositionally biased region" description="Polar residues" evidence="1">
    <location>
        <begin position="381"/>
        <end position="415"/>
    </location>
</feature>
<accession>A0A517MVV9</accession>
<protein>
    <submittedName>
        <fullName evidence="3">Uncharacterized protein</fullName>
    </submittedName>
</protein>
<feature type="region of interest" description="Disordered" evidence="1">
    <location>
        <begin position="274"/>
        <end position="314"/>
    </location>
</feature>
<sequence length="603" mass="66010">MDTAALLMMISSVGATCGWQPMPDGSAGYEVIVQVTESQLADGTGAVDLDLPEEIAPIGRVRYVTQSGKAQGDTLPRIRTMTALKPLLPAKLAAVEDDDYPKLSRDGIKLTQYNGPVAGTAAGSRYGTTSTGVQSYQPQDASFDPYAKPQAIPSRVAEPSQRNPFPTQESLSQQARNASSGLTQYTDEQLRQLQQQAAAGVDNTVRDAHQSVNDTFRSTQNSLPNVQAADLFGGSQQSGQQRVGDRLRTAAENLSTGTQQLFDHLGRPIRRLTGKEQSQAQSSNQFRSLQGEPQYPARQSPAAQQATPPVAQQYDPRLAETYRDQATEAAPRTLAQRDANGFRAVRSERHDQPIDPQDAGRLALRDTDPRYSNTDFRDQPRTQSPQTQASRTQPNGWNNVADNRSWPSDRTAQNPKRTDDRGNFDGWPQYDLADPNDLANRNSETDSRFTDTSAPRSTTDPWANSGQTSSGAIDPWSEKPQGPAPELRKDMYAGNNGQAERDPFAIPSNVGGQAPPAYDQSGSQPGDINRNVGYNGQVDPRQQQGFDPEEKKDLFSLILSWVLLSGSIAGNLYLFWSYLDVRSKYSNLVHQSGRVLGRHFSPV</sequence>
<name>A0A517MVV9_9BACT</name>
<evidence type="ECO:0000256" key="2">
    <source>
        <dbReference type="SAM" id="Phobius"/>
    </source>
</evidence>
<reference evidence="3 4" key="1">
    <citation type="submission" date="2019-02" db="EMBL/GenBank/DDBJ databases">
        <title>Deep-cultivation of Planctomycetes and their phenomic and genomic characterization uncovers novel biology.</title>
        <authorList>
            <person name="Wiegand S."/>
            <person name="Jogler M."/>
            <person name="Boedeker C."/>
            <person name="Pinto D."/>
            <person name="Vollmers J."/>
            <person name="Rivas-Marin E."/>
            <person name="Kohn T."/>
            <person name="Peeters S.H."/>
            <person name="Heuer A."/>
            <person name="Rast P."/>
            <person name="Oberbeckmann S."/>
            <person name="Bunk B."/>
            <person name="Jeske O."/>
            <person name="Meyerdierks A."/>
            <person name="Storesund J.E."/>
            <person name="Kallscheuer N."/>
            <person name="Luecker S."/>
            <person name="Lage O.M."/>
            <person name="Pohl T."/>
            <person name="Merkel B.J."/>
            <person name="Hornburger P."/>
            <person name="Mueller R.-W."/>
            <person name="Bruemmer F."/>
            <person name="Labrenz M."/>
            <person name="Spormann A.M."/>
            <person name="Op den Camp H."/>
            <person name="Overmann J."/>
            <person name="Amann R."/>
            <person name="Jetten M.S.M."/>
            <person name="Mascher T."/>
            <person name="Medema M.H."/>
            <person name="Devos D.P."/>
            <person name="Kaster A.-K."/>
            <person name="Ovreas L."/>
            <person name="Rohde M."/>
            <person name="Galperin M.Y."/>
            <person name="Jogler C."/>
        </authorList>
    </citation>
    <scope>NUCLEOTIDE SEQUENCE [LARGE SCALE GENOMIC DNA]</scope>
    <source>
        <strain evidence="3 4">HG15A2</strain>
    </source>
</reference>
<evidence type="ECO:0000256" key="1">
    <source>
        <dbReference type="SAM" id="MobiDB-lite"/>
    </source>
</evidence>
<feature type="compositionally biased region" description="Basic and acidic residues" evidence="1">
    <location>
        <begin position="363"/>
        <end position="380"/>
    </location>
</feature>